<dbReference type="CDD" id="cd01109">
    <property type="entry name" value="HTH_YyaN"/>
    <property type="match status" value="1"/>
</dbReference>
<dbReference type="InterPro" id="IPR009061">
    <property type="entry name" value="DNA-bd_dom_put_sf"/>
</dbReference>
<dbReference type="PANTHER" id="PTHR30204:SF82">
    <property type="entry name" value="TRANSCRIPTIONAL REGULATOR, MERR FAMILY"/>
    <property type="match status" value="1"/>
</dbReference>
<dbReference type="RefSeq" id="WP_101780745.1">
    <property type="nucleotide sequence ID" value="NZ_CP025543.1"/>
</dbReference>
<name>A0A2K9LUG2_SPISQ</name>
<evidence type="ECO:0000259" key="3">
    <source>
        <dbReference type="PROSITE" id="PS50937"/>
    </source>
</evidence>
<dbReference type="SMART" id="SM00422">
    <property type="entry name" value="HTH_MERR"/>
    <property type="match status" value="1"/>
</dbReference>
<reference evidence="4 5" key="1">
    <citation type="submission" date="2017-12" db="EMBL/GenBank/DDBJ databases">
        <title>Complete genome sequence of Spiroplasma monobiae MQ-1 (ATCC 33825).</title>
        <authorList>
            <person name="Tsai Y.-M."/>
            <person name="Lo W.-S."/>
            <person name="Wu P.-S."/>
            <person name="Cho S.-T."/>
            <person name="Kuo C.-H."/>
        </authorList>
    </citation>
    <scope>NUCLEOTIDE SEQUENCE [LARGE SCALE GENOMIC DNA]</scope>
    <source>
        <strain evidence="4 5">MQ-1</strain>
    </source>
</reference>
<keyword evidence="2" id="KW-0175">Coiled coil</keyword>
<evidence type="ECO:0000313" key="4">
    <source>
        <dbReference type="EMBL" id="AUM62688.1"/>
    </source>
</evidence>
<evidence type="ECO:0000313" key="5">
    <source>
        <dbReference type="Proteomes" id="UP000234790"/>
    </source>
</evidence>
<evidence type="ECO:0000256" key="1">
    <source>
        <dbReference type="ARBA" id="ARBA00023125"/>
    </source>
</evidence>
<accession>A0A2K9LUG2</accession>
<dbReference type="InterPro" id="IPR047057">
    <property type="entry name" value="MerR_fam"/>
</dbReference>
<dbReference type="Proteomes" id="UP000234790">
    <property type="component" value="Chromosome"/>
</dbReference>
<dbReference type="OrthoDB" id="9811174at2"/>
<sequence>MEKLGVKELSNIFEVSEQTFRFYDSKGLFPFMKREDNNYRYALIDDLQWFKMVFILRNAGMEINNVKEYIDLCMVGDSTIESRFEIIMKQKQLLKNKILSLEEQLDLLTLKETHYKKILETGQVDDWNPINFDEVLREKNIK</sequence>
<dbReference type="InterPro" id="IPR000551">
    <property type="entry name" value="MerR-type_HTH_dom"/>
</dbReference>
<proteinExistence type="predicted"/>
<keyword evidence="5" id="KW-1185">Reference proteome</keyword>
<protein>
    <submittedName>
        <fullName evidence="4">MerR family transcriptional regulator</fullName>
    </submittedName>
</protein>
<feature type="coiled-coil region" evidence="2">
    <location>
        <begin position="84"/>
        <end position="111"/>
    </location>
</feature>
<dbReference type="GO" id="GO:0003700">
    <property type="term" value="F:DNA-binding transcription factor activity"/>
    <property type="evidence" value="ECO:0007669"/>
    <property type="project" value="InterPro"/>
</dbReference>
<feature type="domain" description="HTH merR-type" evidence="3">
    <location>
        <begin position="3"/>
        <end position="72"/>
    </location>
</feature>
<keyword evidence="1" id="KW-0238">DNA-binding</keyword>
<dbReference type="PANTHER" id="PTHR30204">
    <property type="entry name" value="REDOX-CYCLING DRUG-SENSING TRANSCRIPTIONAL ACTIVATOR SOXR"/>
    <property type="match status" value="1"/>
</dbReference>
<gene>
    <name evidence="4" type="ORF">SMONO_v1c04390</name>
</gene>
<dbReference type="KEGG" id="smoo:SMONO_v1c04390"/>
<dbReference type="Gene3D" id="1.10.1660.10">
    <property type="match status" value="1"/>
</dbReference>
<dbReference type="AlphaFoldDB" id="A0A2K9LUG2"/>
<organism evidence="4 5">
    <name type="scientific">Spiroplasma monobiae MQ-1</name>
    <dbReference type="NCBI Taxonomy" id="1336748"/>
    <lineage>
        <taxon>Bacteria</taxon>
        <taxon>Bacillati</taxon>
        <taxon>Mycoplasmatota</taxon>
        <taxon>Mollicutes</taxon>
        <taxon>Entomoplasmatales</taxon>
        <taxon>Spiroplasmataceae</taxon>
        <taxon>Spiroplasma</taxon>
    </lineage>
</organism>
<dbReference type="Pfam" id="PF13411">
    <property type="entry name" value="MerR_1"/>
    <property type="match status" value="1"/>
</dbReference>
<dbReference type="SUPFAM" id="SSF46955">
    <property type="entry name" value="Putative DNA-binding domain"/>
    <property type="match status" value="1"/>
</dbReference>
<evidence type="ECO:0000256" key="2">
    <source>
        <dbReference type="SAM" id="Coils"/>
    </source>
</evidence>
<dbReference type="EMBL" id="CP025543">
    <property type="protein sequence ID" value="AUM62688.1"/>
    <property type="molecule type" value="Genomic_DNA"/>
</dbReference>
<dbReference type="PROSITE" id="PS50937">
    <property type="entry name" value="HTH_MERR_2"/>
    <property type="match status" value="1"/>
</dbReference>
<dbReference type="GO" id="GO:0003677">
    <property type="term" value="F:DNA binding"/>
    <property type="evidence" value="ECO:0007669"/>
    <property type="project" value="UniProtKB-KW"/>
</dbReference>